<evidence type="ECO:0000256" key="9">
    <source>
        <dbReference type="ARBA" id="ARBA00023136"/>
    </source>
</evidence>
<dbReference type="CDD" id="cd15136">
    <property type="entry name" value="7tmA_Glyco_hormone_R"/>
    <property type="match status" value="1"/>
</dbReference>
<dbReference type="GO" id="GO:0009755">
    <property type="term" value="P:hormone-mediated signaling pathway"/>
    <property type="evidence" value="ECO:0007669"/>
    <property type="project" value="TreeGrafter"/>
</dbReference>
<evidence type="ECO:0000256" key="10">
    <source>
        <dbReference type="ARBA" id="ARBA00023170"/>
    </source>
</evidence>
<feature type="transmembrane region" description="Helical" evidence="13">
    <location>
        <begin position="512"/>
        <end position="537"/>
    </location>
</feature>
<feature type="region of interest" description="Disordered" evidence="12">
    <location>
        <begin position="866"/>
        <end position="886"/>
    </location>
</feature>
<name>A0AAW0SMS6_SCYPA</name>
<dbReference type="GO" id="GO:0008528">
    <property type="term" value="F:G protein-coupled peptide receptor activity"/>
    <property type="evidence" value="ECO:0007669"/>
    <property type="project" value="TreeGrafter"/>
</dbReference>
<dbReference type="Pfam" id="PF00001">
    <property type="entry name" value="7tm_1"/>
    <property type="match status" value="1"/>
</dbReference>
<comment type="subcellular location">
    <subcellularLocation>
        <location evidence="1">Cell membrane</location>
        <topology evidence="1">Multi-pass membrane protein</topology>
    </subcellularLocation>
</comment>
<feature type="transmembrane region" description="Helical" evidence="13">
    <location>
        <begin position="7"/>
        <end position="39"/>
    </location>
</feature>
<feature type="compositionally biased region" description="Gly residues" evidence="12">
    <location>
        <begin position="404"/>
        <end position="413"/>
    </location>
</feature>
<dbReference type="SUPFAM" id="SSF52058">
    <property type="entry name" value="L domain-like"/>
    <property type="match status" value="1"/>
</dbReference>
<evidence type="ECO:0000256" key="5">
    <source>
        <dbReference type="ARBA" id="ARBA00022692"/>
    </source>
</evidence>
<proteinExistence type="inferred from homology"/>
<comment type="caution">
    <text evidence="15">The sequence shown here is derived from an EMBL/GenBank/DDBJ whole genome shotgun (WGS) entry which is preliminary data.</text>
</comment>
<keyword evidence="9 13" id="KW-0472">Membrane</keyword>
<sequence length="959" mass="105012">MVVVVVVVVVGVLVVVVVVVVVVGVLVVVVVVVAVVLILQDVNQLSSLEADVFRNMPQLRTIYISHAPRLVELPPDVFHVFLPSLKVLRIVHTGLTVLPGISQLLLNQGILHLLDLENNKIKRITTAAVSIRAIQLLLNNNSLQTVEASAFKGSEIDKLSMKGNLELTNLHPLAFQGIKSLTTLDLSSTAITRLPTEGLGGLETLILTGTHDLKIFPSVYSFQHITTAHLTYPYHCCAFKYPRLHDPAEHRKHEEFLRKMEKEFCVDVTSPTPKNSHTNKKNRPSSPRPALESRHRTPPVNQSPSSGGEVGRMQGRKTQVIMGETKEKDEEVVREGVKRKGEKQVIIMEDTNKEEEEEEEERVPSLHPENPEDDPDEDPLAYNPYHPGGFSAGVPGGFEDHGGHGLVPSGGFGEVVAPQEKPQEVPDTNQFFHRNEVTVSPVTTVCGGNLSKNYRDVQCFPKPDAFNPCEDIMGNLGLRLAVWVVVVTAVFGNLSVMIVLMSTRFKMTVSKFLMCNLAVADLCMGLYLLLIAAMDLHTIGVYFNSAIYWQNGPGCKVAGFLTVFASELSILTLTVITLERWYAITYAIHLNKRLRLSVAARVMVLAWLYALTMAGLPLIGVSGYSKTSICLPMETSDTADQVYLLVLLVTNGLAFVLICVCYAKMYCSIAGNNLAANTSDTTVAKRMALLVFTDFACWAPIAFFGLTAVCGYPLISVTHAKFLLVFFYPLNSCANPYLYAILTKQYRRDLFLMLARHGFFTRRAMKYKGGCSTNTWPNQHHVCVSGGPGGGGSGGPSRRISTLTQITTCGEWRGRARDGSVESLPRQASPPRIKSISAELAVPLAVPQGGSDRRPSDVCRKLQPVAEVHDGRASPQPAATSGSPHPIKNCYARMSFTPEQEALLQRYASDRQSGAVASNARRRPSSTDSRDDPLPLSLYTPTTPDTITTPISPSLDHAV</sequence>
<dbReference type="Proteomes" id="UP001487740">
    <property type="component" value="Unassembled WGS sequence"/>
</dbReference>
<feature type="transmembrane region" description="Helical" evidence="13">
    <location>
        <begin position="642"/>
        <end position="663"/>
    </location>
</feature>
<evidence type="ECO:0000256" key="1">
    <source>
        <dbReference type="ARBA" id="ARBA00004651"/>
    </source>
</evidence>
<feature type="region of interest" description="Disordered" evidence="12">
    <location>
        <begin position="343"/>
        <end position="382"/>
    </location>
</feature>
<feature type="region of interest" description="Disordered" evidence="12">
    <location>
        <begin position="268"/>
        <end position="315"/>
    </location>
</feature>
<evidence type="ECO:0000313" key="15">
    <source>
        <dbReference type="EMBL" id="KAK8376699.1"/>
    </source>
</evidence>
<dbReference type="InterPro" id="IPR032675">
    <property type="entry name" value="LRR_dom_sf"/>
</dbReference>
<feature type="transmembrane region" description="Helical" evidence="13">
    <location>
        <begin position="598"/>
        <end position="622"/>
    </location>
</feature>
<dbReference type="InterPro" id="IPR000276">
    <property type="entry name" value="GPCR_Rhodpsn"/>
</dbReference>
<dbReference type="Pfam" id="PF13855">
    <property type="entry name" value="LRR_8"/>
    <property type="match status" value="1"/>
</dbReference>
<dbReference type="EMBL" id="JARAKH010000048">
    <property type="protein sequence ID" value="KAK8376699.1"/>
    <property type="molecule type" value="Genomic_DNA"/>
</dbReference>
<evidence type="ECO:0000256" key="13">
    <source>
        <dbReference type="SAM" id="Phobius"/>
    </source>
</evidence>
<feature type="transmembrane region" description="Helical" evidence="13">
    <location>
        <begin position="695"/>
        <end position="715"/>
    </location>
</feature>
<dbReference type="PANTHER" id="PTHR24372:SF74">
    <property type="entry name" value="LP13728P"/>
    <property type="match status" value="1"/>
</dbReference>
<dbReference type="Gene3D" id="3.80.10.10">
    <property type="entry name" value="Ribonuclease Inhibitor"/>
    <property type="match status" value="2"/>
</dbReference>
<keyword evidence="8" id="KW-0297">G-protein coupled receptor</keyword>
<evidence type="ECO:0000256" key="8">
    <source>
        <dbReference type="ARBA" id="ARBA00023040"/>
    </source>
</evidence>
<dbReference type="AlphaFoldDB" id="A0AAW0SMS6"/>
<dbReference type="PRINTS" id="PR00373">
    <property type="entry name" value="GLYCHORMONER"/>
</dbReference>
<keyword evidence="6" id="KW-0677">Repeat</keyword>
<dbReference type="SUPFAM" id="SSF81321">
    <property type="entry name" value="Family A G protein-coupled receptor-like"/>
    <property type="match status" value="1"/>
</dbReference>
<keyword evidence="7 13" id="KW-1133">Transmembrane helix</keyword>
<dbReference type="InterPro" id="IPR017452">
    <property type="entry name" value="GPCR_Rhodpsn_7TM"/>
</dbReference>
<evidence type="ECO:0000256" key="2">
    <source>
        <dbReference type="ARBA" id="ARBA00010663"/>
    </source>
</evidence>
<dbReference type="GO" id="GO:0007189">
    <property type="term" value="P:adenylate cyclase-activating G protein-coupled receptor signaling pathway"/>
    <property type="evidence" value="ECO:0007669"/>
    <property type="project" value="TreeGrafter"/>
</dbReference>
<accession>A0AAW0SMS6</accession>
<reference evidence="15 16" key="1">
    <citation type="submission" date="2023-03" db="EMBL/GenBank/DDBJ databases">
        <title>High-quality genome of Scylla paramamosain provides insights in environmental adaptation.</title>
        <authorList>
            <person name="Zhang L."/>
        </authorList>
    </citation>
    <scope>NUCLEOTIDE SEQUENCE [LARGE SCALE GENOMIC DNA]</scope>
    <source>
        <strain evidence="15">LZ_2023a</strain>
        <tissue evidence="15">Muscle</tissue>
    </source>
</reference>
<evidence type="ECO:0000259" key="14">
    <source>
        <dbReference type="PROSITE" id="PS50262"/>
    </source>
</evidence>
<evidence type="ECO:0000256" key="12">
    <source>
        <dbReference type="SAM" id="MobiDB-lite"/>
    </source>
</evidence>
<dbReference type="GO" id="GO:0016500">
    <property type="term" value="F:protein-hormone receptor activity"/>
    <property type="evidence" value="ECO:0007669"/>
    <property type="project" value="InterPro"/>
</dbReference>
<feature type="region of interest" description="Disordered" evidence="12">
    <location>
        <begin position="909"/>
        <end position="959"/>
    </location>
</feature>
<dbReference type="InterPro" id="IPR002131">
    <property type="entry name" value="Gphrmn_rcpt_fam"/>
</dbReference>
<keyword evidence="16" id="KW-1185">Reference proteome</keyword>
<feature type="transmembrane region" description="Helical" evidence="13">
    <location>
        <begin position="557"/>
        <end position="578"/>
    </location>
</feature>
<evidence type="ECO:0000256" key="11">
    <source>
        <dbReference type="ARBA" id="ARBA00023224"/>
    </source>
</evidence>
<dbReference type="InterPro" id="IPR001611">
    <property type="entry name" value="Leu-rich_rpt"/>
</dbReference>
<evidence type="ECO:0000313" key="16">
    <source>
        <dbReference type="Proteomes" id="UP001487740"/>
    </source>
</evidence>
<protein>
    <recommendedName>
        <fullName evidence="14">G-protein coupled receptors family 1 profile domain-containing protein</fullName>
    </recommendedName>
</protein>
<keyword evidence="3" id="KW-1003">Cell membrane</keyword>
<dbReference type="GO" id="GO:0005886">
    <property type="term" value="C:plasma membrane"/>
    <property type="evidence" value="ECO:0007669"/>
    <property type="project" value="UniProtKB-SubCell"/>
</dbReference>
<evidence type="ECO:0000256" key="7">
    <source>
        <dbReference type="ARBA" id="ARBA00022989"/>
    </source>
</evidence>
<feature type="transmembrane region" description="Helical" evidence="13">
    <location>
        <begin position="480"/>
        <end position="500"/>
    </location>
</feature>
<gene>
    <name evidence="15" type="ORF">O3P69_009959</name>
</gene>
<evidence type="ECO:0000256" key="4">
    <source>
        <dbReference type="ARBA" id="ARBA00022614"/>
    </source>
</evidence>
<dbReference type="PROSITE" id="PS00237">
    <property type="entry name" value="G_PROTEIN_RECEP_F1_1"/>
    <property type="match status" value="1"/>
</dbReference>
<comment type="similarity">
    <text evidence="2">Belongs to the G-protein coupled receptor 1 family.</text>
</comment>
<feature type="compositionally biased region" description="Low complexity" evidence="12">
    <location>
        <begin position="934"/>
        <end position="959"/>
    </location>
</feature>
<feature type="compositionally biased region" description="Acidic residues" evidence="12">
    <location>
        <begin position="352"/>
        <end position="361"/>
    </location>
</feature>
<dbReference type="PROSITE" id="PS50262">
    <property type="entry name" value="G_PROTEIN_RECEP_F1_2"/>
    <property type="match status" value="1"/>
</dbReference>
<feature type="domain" description="G-protein coupled receptors family 1 profile" evidence="14">
    <location>
        <begin position="492"/>
        <end position="739"/>
    </location>
</feature>
<keyword evidence="11" id="KW-0807">Transducer</keyword>
<dbReference type="Gene3D" id="1.20.1070.10">
    <property type="entry name" value="Rhodopsin 7-helix transmembrane proteins"/>
    <property type="match status" value="1"/>
</dbReference>
<keyword evidence="4" id="KW-0433">Leucine-rich repeat</keyword>
<dbReference type="PANTHER" id="PTHR24372">
    <property type="entry name" value="GLYCOPROTEIN HORMONE RECEPTOR"/>
    <property type="match status" value="1"/>
</dbReference>
<feature type="region of interest" description="Disordered" evidence="12">
    <location>
        <begin position="397"/>
        <end position="416"/>
    </location>
</feature>
<keyword evidence="5 13" id="KW-0812">Transmembrane</keyword>
<organism evidence="15 16">
    <name type="scientific">Scylla paramamosain</name>
    <name type="common">Mud crab</name>
    <dbReference type="NCBI Taxonomy" id="85552"/>
    <lineage>
        <taxon>Eukaryota</taxon>
        <taxon>Metazoa</taxon>
        <taxon>Ecdysozoa</taxon>
        <taxon>Arthropoda</taxon>
        <taxon>Crustacea</taxon>
        <taxon>Multicrustacea</taxon>
        <taxon>Malacostraca</taxon>
        <taxon>Eumalacostraca</taxon>
        <taxon>Eucarida</taxon>
        <taxon>Decapoda</taxon>
        <taxon>Pleocyemata</taxon>
        <taxon>Brachyura</taxon>
        <taxon>Eubrachyura</taxon>
        <taxon>Portunoidea</taxon>
        <taxon>Portunidae</taxon>
        <taxon>Portuninae</taxon>
        <taxon>Scylla</taxon>
    </lineage>
</organism>
<dbReference type="FunFam" id="1.20.1070.10:FF:000181">
    <property type="entry name" value="Thyrotropin receptor"/>
    <property type="match status" value="1"/>
</dbReference>
<keyword evidence="10" id="KW-0675">Receptor</keyword>
<evidence type="ECO:0000256" key="3">
    <source>
        <dbReference type="ARBA" id="ARBA00022475"/>
    </source>
</evidence>
<dbReference type="PRINTS" id="PR00237">
    <property type="entry name" value="GPCRRHODOPSN"/>
</dbReference>
<evidence type="ECO:0000256" key="6">
    <source>
        <dbReference type="ARBA" id="ARBA00022737"/>
    </source>
</evidence>